<sequence length="247" mass="24760">MFRLLWASSVATALGSSHFLGKEGRKLNATNASTMSLVVASCSAYPKCVALGLTSGTCCPSTGRDGKMLDCCEEGPTACSAYSACVEEGHTEGTCCTPGSKLDCCQEHPTSCSAYAKCAAAGLKEGACCPSKEGTMLDCCYSAMLPKPAPIPAGAQCEIYPDCVDLQLKSGACCPTSEGVVLDCCSGGSYADQAPAKPAGPAEEPLQEPASGSSEAEVAPSVPQSPVDTAAAEGDAATAGASEPGEI</sequence>
<keyword evidence="2" id="KW-1185">Reference proteome</keyword>
<evidence type="ECO:0000313" key="1">
    <source>
        <dbReference type="EMBL" id="CAK9032076.1"/>
    </source>
</evidence>
<gene>
    <name evidence="1" type="ORF">SCF082_LOCUS19912</name>
</gene>
<reference evidence="1 2" key="1">
    <citation type="submission" date="2024-02" db="EMBL/GenBank/DDBJ databases">
        <authorList>
            <person name="Chen Y."/>
            <person name="Shah S."/>
            <person name="Dougan E. K."/>
            <person name="Thang M."/>
            <person name="Chan C."/>
        </authorList>
    </citation>
    <scope>NUCLEOTIDE SEQUENCE [LARGE SCALE GENOMIC DNA]</scope>
</reference>
<organism evidence="1 2">
    <name type="scientific">Durusdinium trenchii</name>
    <dbReference type="NCBI Taxonomy" id="1381693"/>
    <lineage>
        <taxon>Eukaryota</taxon>
        <taxon>Sar</taxon>
        <taxon>Alveolata</taxon>
        <taxon>Dinophyceae</taxon>
        <taxon>Suessiales</taxon>
        <taxon>Symbiodiniaceae</taxon>
        <taxon>Durusdinium</taxon>
    </lineage>
</organism>
<name>A0ABP0KZT3_9DINO</name>
<dbReference type="Proteomes" id="UP001642464">
    <property type="component" value="Unassembled WGS sequence"/>
</dbReference>
<evidence type="ECO:0000313" key="2">
    <source>
        <dbReference type="Proteomes" id="UP001642464"/>
    </source>
</evidence>
<protein>
    <submittedName>
        <fullName evidence="1">Uncharacterized protein</fullName>
    </submittedName>
</protein>
<accession>A0ABP0KZT3</accession>
<comment type="caution">
    <text evidence="1">The sequence shown here is derived from an EMBL/GenBank/DDBJ whole genome shotgun (WGS) entry which is preliminary data.</text>
</comment>
<proteinExistence type="predicted"/>
<dbReference type="EMBL" id="CAXAMM010013736">
    <property type="protein sequence ID" value="CAK9032076.1"/>
    <property type="molecule type" value="Genomic_DNA"/>
</dbReference>